<sequence>MKDVGPEAAPGHPFTAPAAPEPPTEWGELRRDCLVINTTKSSCEENESAHEAVADCMSRLVRTKWDAPGGDLISRLLLGSDSQGAPMPEEGLVATGQAPLPADHETTAGSIATMAAHLSADHARGELLLADRSQIRSAVEETLRFDRNGTFGSGRHSCLGRPLARTKFQAVLGVLLERLPTLGLPVNPGDFCRHDGMLTAPRRELPVTW</sequence>
<dbReference type="PANTHER" id="PTHR46696:SF1">
    <property type="entry name" value="CYTOCHROME P450 YJIB-RELATED"/>
    <property type="match status" value="1"/>
</dbReference>
<dbReference type="PROSITE" id="PS00086">
    <property type="entry name" value="CYTOCHROME_P450"/>
    <property type="match status" value="1"/>
</dbReference>
<dbReference type="GO" id="GO:0016705">
    <property type="term" value="F:oxidoreductase activity, acting on paired donors, with incorporation or reduction of molecular oxygen"/>
    <property type="evidence" value="ECO:0007669"/>
    <property type="project" value="InterPro"/>
</dbReference>
<dbReference type="GO" id="GO:0005506">
    <property type="term" value="F:iron ion binding"/>
    <property type="evidence" value="ECO:0007669"/>
    <property type="project" value="InterPro"/>
</dbReference>
<protein>
    <recommendedName>
        <fullName evidence="5">Cytochrome P450</fullName>
    </recommendedName>
</protein>
<dbReference type="RefSeq" id="WP_210870182.1">
    <property type="nucleotide sequence ID" value="NZ_JAGPNL010000002.1"/>
</dbReference>
<feature type="region of interest" description="Disordered" evidence="2">
    <location>
        <begin position="1"/>
        <end position="26"/>
    </location>
</feature>
<evidence type="ECO:0008006" key="5">
    <source>
        <dbReference type="Google" id="ProtNLM"/>
    </source>
</evidence>
<reference evidence="3" key="1">
    <citation type="submission" date="2021-04" db="EMBL/GenBank/DDBJ databases">
        <title>Genome seq and assembly of Streptomyces sp. RG38.</title>
        <authorList>
            <person name="Chhetri G."/>
        </authorList>
    </citation>
    <scope>NUCLEOTIDE SEQUENCE</scope>
    <source>
        <strain evidence="3">RG38</strain>
    </source>
</reference>
<dbReference type="InterPro" id="IPR036396">
    <property type="entry name" value="Cyt_P450_sf"/>
</dbReference>
<dbReference type="Proteomes" id="UP000677875">
    <property type="component" value="Unassembled WGS sequence"/>
</dbReference>
<name>A0A940XDZ5_9ACTN</name>
<keyword evidence="4" id="KW-1185">Reference proteome</keyword>
<comment type="caution">
    <text evidence="3">The sequence shown here is derived from an EMBL/GenBank/DDBJ whole genome shotgun (WGS) entry which is preliminary data.</text>
</comment>
<dbReference type="Gene3D" id="1.10.630.10">
    <property type="entry name" value="Cytochrome P450"/>
    <property type="match status" value="2"/>
</dbReference>
<evidence type="ECO:0000313" key="3">
    <source>
        <dbReference type="EMBL" id="MBQ0826680.1"/>
    </source>
</evidence>
<evidence type="ECO:0000256" key="2">
    <source>
        <dbReference type="SAM" id="MobiDB-lite"/>
    </source>
</evidence>
<evidence type="ECO:0000313" key="4">
    <source>
        <dbReference type="Proteomes" id="UP000677875"/>
    </source>
</evidence>
<gene>
    <name evidence="3" type="ORF">J5Y05_09185</name>
</gene>
<comment type="similarity">
    <text evidence="1">Belongs to the cytochrome P450 family.</text>
</comment>
<evidence type="ECO:0000256" key="1">
    <source>
        <dbReference type="ARBA" id="ARBA00010617"/>
    </source>
</evidence>
<accession>A0A940XDZ5</accession>
<dbReference type="EMBL" id="JAGPNL010000002">
    <property type="protein sequence ID" value="MBQ0826680.1"/>
    <property type="molecule type" value="Genomic_DNA"/>
</dbReference>
<dbReference type="GO" id="GO:0004497">
    <property type="term" value="F:monooxygenase activity"/>
    <property type="evidence" value="ECO:0007669"/>
    <property type="project" value="InterPro"/>
</dbReference>
<proteinExistence type="inferred from homology"/>
<dbReference type="SUPFAM" id="SSF48264">
    <property type="entry name" value="Cytochrome P450"/>
    <property type="match status" value="1"/>
</dbReference>
<dbReference type="GO" id="GO:0020037">
    <property type="term" value="F:heme binding"/>
    <property type="evidence" value="ECO:0007669"/>
    <property type="project" value="InterPro"/>
</dbReference>
<dbReference type="AlphaFoldDB" id="A0A940XDZ5"/>
<dbReference type="InterPro" id="IPR017972">
    <property type="entry name" value="Cyt_P450_CS"/>
</dbReference>
<organism evidence="3 4">
    <name type="scientific">Streptomyces tagetis</name>
    <dbReference type="NCBI Taxonomy" id="2820809"/>
    <lineage>
        <taxon>Bacteria</taxon>
        <taxon>Bacillati</taxon>
        <taxon>Actinomycetota</taxon>
        <taxon>Actinomycetes</taxon>
        <taxon>Kitasatosporales</taxon>
        <taxon>Streptomycetaceae</taxon>
        <taxon>Streptomyces</taxon>
    </lineage>
</organism>
<dbReference type="PANTHER" id="PTHR46696">
    <property type="entry name" value="P450, PUTATIVE (EUROFUNG)-RELATED"/>
    <property type="match status" value="1"/>
</dbReference>